<gene>
    <name evidence="1" type="ORF">KFK09_023812</name>
</gene>
<reference evidence="1" key="1">
    <citation type="journal article" date="2022" name="Front. Genet.">
        <title>Chromosome-Scale Assembly of the Dendrobium nobile Genome Provides Insights Into the Molecular Mechanism of the Biosynthesis of the Medicinal Active Ingredient of Dendrobium.</title>
        <authorList>
            <person name="Xu Q."/>
            <person name="Niu S.-C."/>
            <person name="Li K.-L."/>
            <person name="Zheng P.-J."/>
            <person name="Zhang X.-J."/>
            <person name="Jia Y."/>
            <person name="Liu Y."/>
            <person name="Niu Y.-X."/>
            <person name="Yu L.-H."/>
            <person name="Chen D.-F."/>
            <person name="Zhang G.-Q."/>
        </authorList>
    </citation>
    <scope>NUCLEOTIDE SEQUENCE</scope>
    <source>
        <tissue evidence="1">Leaf</tissue>
    </source>
</reference>
<protein>
    <submittedName>
        <fullName evidence="1">Uncharacterized protein</fullName>
    </submittedName>
</protein>
<dbReference type="AlphaFoldDB" id="A0A8T3AC41"/>
<dbReference type="SMR" id="A0A8T3AC41"/>
<comment type="caution">
    <text evidence="1">The sequence shown here is derived from an EMBL/GenBank/DDBJ whole genome shotgun (WGS) entry which is preliminary data.</text>
</comment>
<evidence type="ECO:0000313" key="2">
    <source>
        <dbReference type="Proteomes" id="UP000829196"/>
    </source>
</evidence>
<dbReference type="OrthoDB" id="778586at2759"/>
<dbReference type="GO" id="GO:0005635">
    <property type="term" value="C:nuclear envelope"/>
    <property type="evidence" value="ECO:0007669"/>
    <property type="project" value="TreeGrafter"/>
</dbReference>
<dbReference type="GO" id="GO:0071763">
    <property type="term" value="P:nuclear membrane organization"/>
    <property type="evidence" value="ECO:0007669"/>
    <property type="project" value="TreeGrafter"/>
</dbReference>
<keyword evidence="2" id="KW-1185">Reference proteome</keyword>
<accession>A0A8T3AC41</accession>
<dbReference type="PANTHER" id="PTHR33416">
    <property type="entry name" value="NUCLEAR PORE COMPLEX PROTEIN NUP1"/>
    <property type="match status" value="1"/>
</dbReference>
<dbReference type="PANTHER" id="PTHR33416:SF20">
    <property type="entry name" value="NUCLEAR PORE COMPLEX PROTEIN NUP1"/>
    <property type="match status" value="1"/>
</dbReference>
<organism evidence="1 2">
    <name type="scientific">Dendrobium nobile</name>
    <name type="common">Orchid</name>
    <dbReference type="NCBI Taxonomy" id="94219"/>
    <lineage>
        <taxon>Eukaryota</taxon>
        <taxon>Viridiplantae</taxon>
        <taxon>Streptophyta</taxon>
        <taxon>Embryophyta</taxon>
        <taxon>Tracheophyta</taxon>
        <taxon>Spermatophyta</taxon>
        <taxon>Magnoliopsida</taxon>
        <taxon>Liliopsida</taxon>
        <taxon>Asparagales</taxon>
        <taxon>Orchidaceae</taxon>
        <taxon>Epidendroideae</taxon>
        <taxon>Malaxideae</taxon>
        <taxon>Dendrobiinae</taxon>
        <taxon>Dendrobium</taxon>
    </lineage>
</organism>
<name>A0A8T3AC41_DENNO</name>
<dbReference type="Proteomes" id="UP000829196">
    <property type="component" value="Unassembled WGS sequence"/>
</dbReference>
<sequence>MSSPAYEGGSGGYIKRRLFRDSARTPYERPPSAARGVRSTATVKGNDGGRWLPTFMEPVSRFIARTASRLLSSVLPKGLSAQSGAEEKHLVKLDTPIVVLAEQKLADSHSLITSNAGGISDIEQFISQRWAEAKNFMASINSRSSELLKYESENSKQVKVLKRGISFLDDDNVLLGPLCKIPKKSIIEEDKAVDNVPFPQRKPYFHMSVPEEVDLEEDVVENAPCTIAISGEVDLEEDVVENAPCTIAISEEVDLEEDVVENAPYTIAISGGAITTNGMNETSTSETSSMTIITSSNTTISRHNILPPQRKSYFHMSAPEDIDDSDEEYDVSEETDQSLFDLGTAMNDGSTSTCGSNNEGDFTFPVLIDLNDHSAPPTPTMPSPSYV</sequence>
<proteinExistence type="predicted"/>
<evidence type="ECO:0000313" key="1">
    <source>
        <dbReference type="EMBL" id="KAI0493689.1"/>
    </source>
</evidence>
<dbReference type="EMBL" id="JAGYWB010000017">
    <property type="protein sequence ID" value="KAI0493689.1"/>
    <property type="molecule type" value="Genomic_DNA"/>
</dbReference>